<evidence type="ECO:0000256" key="4">
    <source>
        <dbReference type="ARBA" id="ARBA00023002"/>
    </source>
</evidence>
<dbReference type="Proteomes" id="UP000265431">
    <property type="component" value="Unassembled WGS sequence"/>
</dbReference>
<dbReference type="AlphaFoldDB" id="A0A399QU98"/>
<proteinExistence type="inferred from homology"/>
<comment type="cofactor">
    <cofactor evidence="1">
        <name>Fe(3+)</name>
        <dbReference type="ChEBI" id="CHEBI:29034"/>
    </cofactor>
</comment>
<comment type="similarity">
    <text evidence="2 9">Belongs to the iron/manganese superoxide dismutase family.</text>
</comment>
<comment type="caution">
    <text evidence="12">The sequence shown here is derived from an EMBL/GenBank/DDBJ whole genome shotgun (WGS) entry which is preliminary data.</text>
</comment>
<dbReference type="GO" id="GO:0004784">
    <property type="term" value="F:superoxide dismutase activity"/>
    <property type="evidence" value="ECO:0007669"/>
    <property type="project" value="UniProtKB-EC"/>
</dbReference>
<evidence type="ECO:0000313" key="13">
    <source>
        <dbReference type="Proteomes" id="UP000265431"/>
    </source>
</evidence>
<evidence type="ECO:0000256" key="5">
    <source>
        <dbReference type="ARBA" id="ARBA00023004"/>
    </source>
</evidence>
<feature type="binding site" evidence="8">
    <location>
        <position position="79"/>
    </location>
    <ligand>
        <name>Mn(2+)</name>
        <dbReference type="ChEBI" id="CHEBI:29035"/>
    </ligand>
</feature>
<comment type="function">
    <text evidence="9">Destroys radicals which are normally produced within the cells and which are toxic to biological systems.</text>
</comment>
<dbReference type="Gene3D" id="3.55.40.20">
    <property type="entry name" value="Iron/manganese superoxide dismutase, C-terminal domain"/>
    <property type="match status" value="1"/>
</dbReference>
<dbReference type="SUPFAM" id="SSF46609">
    <property type="entry name" value="Fe,Mn superoxide dismutase (SOD), N-terminal domain"/>
    <property type="match status" value="1"/>
</dbReference>
<evidence type="ECO:0000259" key="10">
    <source>
        <dbReference type="Pfam" id="PF00081"/>
    </source>
</evidence>
<organism evidence="12 13">
    <name type="scientific">Henriciella barbarensis</name>
    <dbReference type="NCBI Taxonomy" id="86342"/>
    <lineage>
        <taxon>Bacteria</taxon>
        <taxon>Pseudomonadati</taxon>
        <taxon>Pseudomonadota</taxon>
        <taxon>Alphaproteobacteria</taxon>
        <taxon>Hyphomonadales</taxon>
        <taxon>Hyphomonadaceae</taxon>
        <taxon>Henriciella</taxon>
    </lineage>
</organism>
<dbReference type="PROSITE" id="PS00088">
    <property type="entry name" value="SOD_MN"/>
    <property type="match status" value="1"/>
</dbReference>
<dbReference type="Pfam" id="PF00081">
    <property type="entry name" value="Sod_Fe_N"/>
    <property type="match status" value="1"/>
</dbReference>
<dbReference type="Pfam" id="PF02777">
    <property type="entry name" value="Sod_Fe_C"/>
    <property type="match status" value="1"/>
</dbReference>
<dbReference type="InterPro" id="IPR036314">
    <property type="entry name" value="SOD_C_sf"/>
</dbReference>
<dbReference type="InterPro" id="IPR019831">
    <property type="entry name" value="Mn/Fe_SOD_N"/>
</dbReference>
<evidence type="ECO:0000313" key="12">
    <source>
        <dbReference type="EMBL" id="RIJ22350.1"/>
    </source>
</evidence>
<evidence type="ECO:0000256" key="2">
    <source>
        <dbReference type="ARBA" id="ARBA00008714"/>
    </source>
</evidence>
<comment type="function">
    <text evidence="6">Destroys superoxide anion radicals which are normally produced within the cells and which are toxic to biological systems. Catalyzes the dismutation of superoxide anion radicals into O2 and H2O2 by successive reduction and oxidation of the transition metal ion at the active site.</text>
</comment>
<dbReference type="EC" id="1.15.1.1" evidence="9"/>
<dbReference type="InterPro" id="IPR036324">
    <property type="entry name" value="Mn/Fe_SOD_N_sf"/>
</dbReference>
<dbReference type="PANTHER" id="PTHR42769:SF3">
    <property type="entry name" value="SUPEROXIDE DISMUTASE [FE] 2, CHLOROPLASTIC"/>
    <property type="match status" value="1"/>
</dbReference>
<dbReference type="GO" id="GO:0005737">
    <property type="term" value="C:cytoplasm"/>
    <property type="evidence" value="ECO:0007669"/>
    <property type="project" value="UniProtKB-ARBA"/>
</dbReference>
<dbReference type="PANTHER" id="PTHR42769">
    <property type="entry name" value="SUPEROXIDE DISMUTASE"/>
    <property type="match status" value="1"/>
</dbReference>
<evidence type="ECO:0000256" key="3">
    <source>
        <dbReference type="ARBA" id="ARBA00022723"/>
    </source>
</evidence>
<dbReference type="SUPFAM" id="SSF54719">
    <property type="entry name" value="Fe,Mn superoxide dismutase (SOD), C-terminal domain"/>
    <property type="match status" value="1"/>
</dbReference>
<dbReference type="FunFam" id="3.55.40.20:FF:000001">
    <property type="entry name" value="Superoxide dismutase"/>
    <property type="match status" value="1"/>
</dbReference>
<evidence type="ECO:0000256" key="7">
    <source>
        <dbReference type="ARBA" id="ARBA00047393"/>
    </source>
</evidence>
<accession>A0A399QU98</accession>
<dbReference type="InterPro" id="IPR001189">
    <property type="entry name" value="Mn/Fe_SOD"/>
</dbReference>
<dbReference type="PIRSF" id="PIRSF000349">
    <property type="entry name" value="SODismutase"/>
    <property type="match status" value="1"/>
</dbReference>
<evidence type="ECO:0000256" key="8">
    <source>
        <dbReference type="PIRSR" id="PIRSR000349-1"/>
    </source>
</evidence>
<dbReference type="FunFam" id="1.10.287.990:FF:000002">
    <property type="entry name" value="Superoxide dismutase"/>
    <property type="match status" value="1"/>
</dbReference>
<feature type="binding site" evidence="8">
    <location>
        <position position="162"/>
    </location>
    <ligand>
        <name>Mn(2+)</name>
        <dbReference type="ChEBI" id="CHEBI:29035"/>
    </ligand>
</feature>
<dbReference type="RefSeq" id="WP_119380268.1">
    <property type="nucleotide sequence ID" value="NZ_QWGB01000007.1"/>
</dbReference>
<comment type="catalytic activity">
    <reaction evidence="7">
        <text>2 superoxide + 2 H(+) = H2O2 + O2</text>
        <dbReference type="Rhea" id="RHEA:20696"/>
        <dbReference type="ChEBI" id="CHEBI:15378"/>
        <dbReference type="ChEBI" id="CHEBI:15379"/>
        <dbReference type="ChEBI" id="CHEBI:16240"/>
        <dbReference type="ChEBI" id="CHEBI:18421"/>
        <dbReference type="EC" id="1.15.1.1"/>
    </reaction>
    <physiologicalReaction direction="left-to-right" evidence="7">
        <dbReference type="Rhea" id="RHEA:20697"/>
    </physiologicalReaction>
</comment>
<keyword evidence="5" id="KW-0408">Iron</keyword>
<evidence type="ECO:0000259" key="11">
    <source>
        <dbReference type="Pfam" id="PF02777"/>
    </source>
</evidence>
<keyword evidence="4 9" id="KW-0560">Oxidoreductase</keyword>
<dbReference type="InterPro" id="IPR019833">
    <property type="entry name" value="Mn/Fe_SOD_BS"/>
</dbReference>
<gene>
    <name evidence="12" type="ORF">D1224_11505</name>
</gene>
<feature type="binding site" evidence="8">
    <location>
        <position position="166"/>
    </location>
    <ligand>
        <name>Mn(2+)</name>
        <dbReference type="ChEBI" id="CHEBI:29035"/>
    </ligand>
</feature>
<protein>
    <recommendedName>
        <fullName evidence="9">Superoxide dismutase</fullName>
        <ecNumber evidence="9">1.15.1.1</ecNumber>
    </recommendedName>
</protein>
<name>A0A399QU98_9PROT</name>
<dbReference type="PRINTS" id="PR01703">
    <property type="entry name" value="MNSODISMTASE"/>
</dbReference>
<dbReference type="GO" id="GO:0046914">
    <property type="term" value="F:transition metal ion binding"/>
    <property type="evidence" value="ECO:0007669"/>
    <property type="project" value="UniProtKB-ARBA"/>
</dbReference>
<sequence>MAFDLPPLPYSRDALAPHVSEDTLNFHYGKHHQAYVNNLNKLIEGTDHANAPLEKIIQDASGDSSKAGLFNNAAQVWNHTFYWHSMKPSGGGKPTGAIADKINDDFGSYEKFAEEFKAAGGSQFGSGWAWLVLKDGKLGIRKTPNAETPLTEAGATPLLTMDVWEHAYYLDYQNSRPNYMDAFLENLVNWDFVNQNLADAS</sequence>
<feature type="domain" description="Manganese/iron superoxide dismutase C-terminal" evidence="11">
    <location>
        <begin position="94"/>
        <end position="196"/>
    </location>
</feature>
<evidence type="ECO:0000256" key="6">
    <source>
        <dbReference type="ARBA" id="ARBA00024318"/>
    </source>
</evidence>
<reference evidence="12 13" key="1">
    <citation type="submission" date="2018-08" db="EMBL/GenBank/DDBJ databases">
        <title>Henriciella mobilis sp. nov., isolated from seawater.</title>
        <authorList>
            <person name="Cheng H."/>
            <person name="Wu Y.-H."/>
            <person name="Xu X.-W."/>
            <person name="Guo L.-L."/>
        </authorList>
    </citation>
    <scope>NUCLEOTIDE SEQUENCE [LARGE SCALE GENOMIC DNA]</scope>
    <source>
        <strain evidence="12 13">CCUG66934</strain>
    </source>
</reference>
<feature type="domain" description="Manganese/iron superoxide dismutase N-terminal" evidence="10">
    <location>
        <begin position="3"/>
        <end position="87"/>
    </location>
</feature>
<evidence type="ECO:0000256" key="9">
    <source>
        <dbReference type="RuleBase" id="RU000414"/>
    </source>
</evidence>
<keyword evidence="3 8" id="KW-0479">Metal-binding</keyword>
<feature type="binding site" evidence="8">
    <location>
        <position position="27"/>
    </location>
    <ligand>
        <name>Mn(2+)</name>
        <dbReference type="ChEBI" id="CHEBI:29035"/>
    </ligand>
</feature>
<dbReference type="EMBL" id="QWGB01000007">
    <property type="protein sequence ID" value="RIJ22350.1"/>
    <property type="molecule type" value="Genomic_DNA"/>
</dbReference>
<dbReference type="OrthoDB" id="9803125at2"/>
<dbReference type="InterPro" id="IPR019832">
    <property type="entry name" value="Mn/Fe_SOD_C"/>
</dbReference>
<dbReference type="Gene3D" id="1.10.287.990">
    <property type="entry name" value="Fe,Mn superoxide dismutase (SOD) domain"/>
    <property type="match status" value="1"/>
</dbReference>
<evidence type="ECO:0000256" key="1">
    <source>
        <dbReference type="ARBA" id="ARBA00001965"/>
    </source>
</evidence>
<keyword evidence="13" id="KW-1185">Reference proteome</keyword>